<dbReference type="InterPro" id="IPR041588">
    <property type="entry name" value="Integrase_H2C2"/>
</dbReference>
<dbReference type="EMBL" id="QEAN01000309">
    <property type="protein sequence ID" value="TPX40550.1"/>
    <property type="molecule type" value="Genomic_DNA"/>
</dbReference>
<dbReference type="PANTHER" id="PTHR47266">
    <property type="entry name" value="ENDONUCLEASE-RELATED"/>
    <property type="match status" value="1"/>
</dbReference>
<accession>A0A507CN48</accession>
<dbReference type="AlphaFoldDB" id="A0A507CN48"/>
<comment type="caution">
    <text evidence="2">The sequence shown here is derived from an EMBL/GenBank/DDBJ whole genome shotgun (WGS) entry which is preliminary data.</text>
</comment>
<name>A0A507CN48_9FUNG</name>
<dbReference type="VEuPathDB" id="FungiDB:SeMB42_g05952"/>
<protein>
    <recommendedName>
        <fullName evidence="1">Integrase zinc-binding domain-containing protein</fullName>
    </recommendedName>
</protein>
<dbReference type="InterPro" id="IPR052160">
    <property type="entry name" value="Gypsy_RT_Integrase-like"/>
</dbReference>
<dbReference type="Proteomes" id="UP000317494">
    <property type="component" value="Unassembled WGS sequence"/>
</dbReference>
<dbReference type="Gene3D" id="1.10.340.70">
    <property type="match status" value="1"/>
</dbReference>
<keyword evidence="3" id="KW-1185">Reference proteome</keyword>
<sequence>MLSRDPRFILSANEVEAKATQLVLPPEIFDHSTPVAINVLAAVSLVDFGTDVLDSGICSIQEAIFQVGYYMATIGEESNSDSDDEDDTNETPYTNESLASIRYCQPHQEHLTGNLESQSALLKTCHDSSLAGHFGRKKSLELLLRHCWWRGISNDVKLYVESCDLCQRTKSSRSRRMGKLVPLPLPQQNHQEITVDYVVKLPLSELPNCSRPFDSIMVIGDLRSKWARFMPTMESSTAE</sequence>
<feature type="domain" description="Integrase zinc-binding" evidence="1">
    <location>
        <begin position="118"/>
        <end position="171"/>
    </location>
</feature>
<organism evidence="2 3">
    <name type="scientific">Synchytrium endobioticum</name>
    <dbReference type="NCBI Taxonomy" id="286115"/>
    <lineage>
        <taxon>Eukaryota</taxon>
        <taxon>Fungi</taxon>
        <taxon>Fungi incertae sedis</taxon>
        <taxon>Chytridiomycota</taxon>
        <taxon>Chytridiomycota incertae sedis</taxon>
        <taxon>Chytridiomycetes</taxon>
        <taxon>Synchytriales</taxon>
        <taxon>Synchytriaceae</taxon>
        <taxon>Synchytrium</taxon>
    </lineage>
</organism>
<reference evidence="2 3" key="1">
    <citation type="journal article" date="2019" name="Sci. Rep.">
        <title>Comparative genomics of chytrid fungi reveal insights into the obligate biotrophic and pathogenic lifestyle of Synchytrium endobioticum.</title>
        <authorList>
            <person name="van de Vossenberg B.T.L.H."/>
            <person name="Warris S."/>
            <person name="Nguyen H.D.T."/>
            <person name="van Gent-Pelzer M.P.E."/>
            <person name="Joly D.L."/>
            <person name="van de Geest H.C."/>
            <person name="Bonants P.J.M."/>
            <person name="Smith D.S."/>
            <person name="Levesque C.A."/>
            <person name="van der Lee T.A.J."/>
        </authorList>
    </citation>
    <scope>NUCLEOTIDE SEQUENCE [LARGE SCALE GENOMIC DNA]</scope>
    <source>
        <strain evidence="2 3">MB42</strain>
    </source>
</reference>
<gene>
    <name evidence="2" type="ORF">SeMB42_g05952</name>
</gene>
<proteinExistence type="predicted"/>
<evidence type="ECO:0000313" key="3">
    <source>
        <dbReference type="Proteomes" id="UP000317494"/>
    </source>
</evidence>
<dbReference type="Pfam" id="PF17921">
    <property type="entry name" value="Integrase_H2C2"/>
    <property type="match status" value="1"/>
</dbReference>
<dbReference type="STRING" id="286115.A0A507CN48"/>
<evidence type="ECO:0000259" key="1">
    <source>
        <dbReference type="Pfam" id="PF17921"/>
    </source>
</evidence>
<evidence type="ECO:0000313" key="2">
    <source>
        <dbReference type="EMBL" id="TPX40550.1"/>
    </source>
</evidence>